<accession>A0A8W7PTH4</accession>
<proteinExistence type="predicted"/>
<keyword evidence="1" id="KW-1133">Transmembrane helix</keyword>
<name>A0A8W7PTH4_ANOCL</name>
<dbReference type="AlphaFoldDB" id="A0A8W7PTH4"/>
<evidence type="ECO:0000256" key="1">
    <source>
        <dbReference type="SAM" id="Phobius"/>
    </source>
</evidence>
<dbReference type="Proteomes" id="UP000075882">
    <property type="component" value="Unassembled WGS sequence"/>
</dbReference>
<evidence type="ECO:0000313" key="2">
    <source>
        <dbReference type="EnsemblMetazoa" id="ACOM036541-PA.1"/>
    </source>
</evidence>
<feature type="transmembrane region" description="Helical" evidence="1">
    <location>
        <begin position="53"/>
        <end position="71"/>
    </location>
</feature>
<protein>
    <submittedName>
        <fullName evidence="2">Uncharacterized protein</fullName>
    </submittedName>
</protein>
<dbReference type="EnsemblMetazoa" id="ACOM036541-RA">
    <property type="protein sequence ID" value="ACOM036541-PA.1"/>
    <property type="gene ID" value="ACOM036541"/>
</dbReference>
<keyword evidence="1" id="KW-0472">Membrane</keyword>
<reference evidence="2" key="1">
    <citation type="submission" date="2022-08" db="UniProtKB">
        <authorList>
            <consortium name="EnsemblMetazoa"/>
        </authorList>
    </citation>
    <scope>IDENTIFICATION</scope>
</reference>
<sequence length="103" mass="11783">MSSLAADREGLRHFKTPLSKCVAAVRTQHPQQESASARFGRRKFRLDGLLKELIFLCVFFGWNYAIFCYSLPERVRAAREWLEDGDDQMAMKVKTTPLTGQGE</sequence>
<keyword evidence="1" id="KW-0812">Transmembrane</keyword>
<organism evidence="2">
    <name type="scientific">Anopheles coluzzii</name>
    <name type="common">African malaria mosquito</name>
    <dbReference type="NCBI Taxonomy" id="1518534"/>
    <lineage>
        <taxon>Eukaryota</taxon>
        <taxon>Metazoa</taxon>
        <taxon>Ecdysozoa</taxon>
        <taxon>Arthropoda</taxon>
        <taxon>Hexapoda</taxon>
        <taxon>Insecta</taxon>
        <taxon>Pterygota</taxon>
        <taxon>Neoptera</taxon>
        <taxon>Endopterygota</taxon>
        <taxon>Diptera</taxon>
        <taxon>Nematocera</taxon>
        <taxon>Culicoidea</taxon>
        <taxon>Culicidae</taxon>
        <taxon>Anophelinae</taxon>
        <taxon>Anopheles</taxon>
    </lineage>
</organism>